<proteinExistence type="predicted"/>
<name>A0ABP7JKX9_9ACTN</name>
<sequence>MIKKVLHEATAPIAPAGISLALAVAHELHAPSIRRVPKPHEAPAREFRLPEVAVPQLMGLRTSAARPHRRKVPLNRLTAVLG</sequence>
<dbReference type="RefSeq" id="WP_059126928.1">
    <property type="nucleotide sequence ID" value="NZ_BAAAZA010000002.1"/>
</dbReference>
<evidence type="ECO:0000313" key="1">
    <source>
        <dbReference type="EMBL" id="GAA3847431.1"/>
    </source>
</evidence>
<evidence type="ECO:0008006" key="3">
    <source>
        <dbReference type="Google" id="ProtNLM"/>
    </source>
</evidence>
<reference evidence="2" key="1">
    <citation type="journal article" date="2019" name="Int. J. Syst. Evol. Microbiol.">
        <title>The Global Catalogue of Microorganisms (GCM) 10K type strain sequencing project: providing services to taxonomists for standard genome sequencing and annotation.</title>
        <authorList>
            <consortium name="The Broad Institute Genomics Platform"/>
            <consortium name="The Broad Institute Genome Sequencing Center for Infectious Disease"/>
            <person name="Wu L."/>
            <person name="Ma J."/>
        </authorList>
    </citation>
    <scope>NUCLEOTIDE SEQUENCE [LARGE SCALE GENOMIC DNA]</scope>
    <source>
        <strain evidence="2">JCM 16578</strain>
    </source>
</reference>
<protein>
    <recommendedName>
        <fullName evidence="3">Secreted protein</fullName>
    </recommendedName>
</protein>
<gene>
    <name evidence="1" type="ORF">GCM10022207_05780</name>
</gene>
<dbReference type="EMBL" id="BAAAZA010000002">
    <property type="protein sequence ID" value="GAA3847431.1"/>
    <property type="molecule type" value="Genomic_DNA"/>
</dbReference>
<organism evidence="1 2">
    <name type="scientific">Streptomyces lannensis</name>
    <dbReference type="NCBI Taxonomy" id="766498"/>
    <lineage>
        <taxon>Bacteria</taxon>
        <taxon>Bacillati</taxon>
        <taxon>Actinomycetota</taxon>
        <taxon>Actinomycetes</taxon>
        <taxon>Kitasatosporales</taxon>
        <taxon>Streptomycetaceae</taxon>
        <taxon>Streptomyces</taxon>
    </lineage>
</organism>
<dbReference type="Proteomes" id="UP001501563">
    <property type="component" value="Unassembled WGS sequence"/>
</dbReference>
<accession>A0ABP7JKX9</accession>
<keyword evidence="2" id="KW-1185">Reference proteome</keyword>
<evidence type="ECO:0000313" key="2">
    <source>
        <dbReference type="Proteomes" id="UP001501563"/>
    </source>
</evidence>
<comment type="caution">
    <text evidence="1">The sequence shown here is derived from an EMBL/GenBank/DDBJ whole genome shotgun (WGS) entry which is preliminary data.</text>
</comment>